<sequence length="153" mass="17118">MDENYLQVYEDAVGKYTGFFDDVNNVLGSMHKHLSTSESGKIFIESEFRDAVGETLRKWERDNVLIDGLNPSEATAWAESIGPLAYADGTKVKIDLSALRELQTTVYDSTGDWMSAHEFQAVNEALSVHKEKIQSNMQTLIQKYSTANSTLTT</sequence>
<reference evidence="6" key="1">
    <citation type="submission" date="2019-05" db="EMBL/GenBank/DDBJ databases">
        <authorList>
            <consortium name="Pathogen Informatics"/>
        </authorList>
    </citation>
    <scope>NUCLEOTIDE SEQUENCE [LARGE SCALE GENOMIC DNA]</scope>
    <source>
        <strain evidence="6">NCTC12965</strain>
    </source>
</reference>
<dbReference type="GO" id="GO:0005576">
    <property type="term" value="C:extracellular region"/>
    <property type="evidence" value="ECO:0007669"/>
    <property type="project" value="UniProtKB-SubCell"/>
</dbReference>
<dbReference type="InterPro" id="IPR036708">
    <property type="entry name" value="BipD-like_sf"/>
</dbReference>
<evidence type="ECO:0000256" key="2">
    <source>
        <dbReference type="ARBA" id="ARBA00007741"/>
    </source>
</evidence>
<name>A0A4U9UVC3_SERFO</name>
<evidence type="ECO:0000256" key="4">
    <source>
        <dbReference type="ARBA" id="ARBA00023026"/>
    </source>
</evidence>
<dbReference type="SUPFAM" id="SSF140693">
    <property type="entry name" value="IpaD-like"/>
    <property type="match status" value="1"/>
</dbReference>
<keyword evidence="3" id="KW-0964">Secreted</keyword>
<keyword evidence="4" id="KW-0843">Virulence</keyword>
<dbReference type="Gene3D" id="1.20.1710.10">
    <property type="entry name" value="IpaD-like"/>
    <property type="match status" value="1"/>
</dbReference>
<protein>
    <submittedName>
        <fullName evidence="6">36 kDa membrane antigen</fullName>
    </submittedName>
</protein>
<dbReference type="AlphaFoldDB" id="A0A4U9UVC3"/>
<dbReference type="EMBL" id="CABEEZ010000074">
    <property type="protein sequence ID" value="VTR34054.1"/>
    <property type="molecule type" value="Genomic_DNA"/>
</dbReference>
<comment type="subcellular location">
    <subcellularLocation>
        <location evidence="1">Secreted</location>
    </subcellularLocation>
</comment>
<accession>A0A4U9UVC3</accession>
<gene>
    <name evidence="6" type="primary">ipaD</name>
    <name evidence="6" type="ORF">NCTC12965_03578</name>
</gene>
<dbReference type="InterPro" id="IPR009483">
    <property type="entry name" value="IpaD/BipD/SipD"/>
</dbReference>
<evidence type="ECO:0000256" key="5">
    <source>
        <dbReference type="ARBA" id="ARBA00023054"/>
    </source>
</evidence>
<evidence type="ECO:0000256" key="1">
    <source>
        <dbReference type="ARBA" id="ARBA00004613"/>
    </source>
</evidence>
<evidence type="ECO:0000256" key="3">
    <source>
        <dbReference type="ARBA" id="ARBA00022525"/>
    </source>
</evidence>
<keyword evidence="5" id="KW-0175">Coiled coil</keyword>
<evidence type="ECO:0000313" key="6">
    <source>
        <dbReference type="EMBL" id="VTR34054.1"/>
    </source>
</evidence>
<proteinExistence type="inferred from homology"/>
<organism evidence="6">
    <name type="scientific">Serratia fonticola</name>
    <dbReference type="NCBI Taxonomy" id="47917"/>
    <lineage>
        <taxon>Bacteria</taxon>
        <taxon>Pseudomonadati</taxon>
        <taxon>Pseudomonadota</taxon>
        <taxon>Gammaproteobacteria</taxon>
        <taxon>Enterobacterales</taxon>
        <taxon>Yersiniaceae</taxon>
        <taxon>Serratia</taxon>
    </lineage>
</organism>
<comment type="similarity">
    <text evidence="2">Belongs to the invasin protein D family.</text>
</comment>
<dbReference type="Pfam" id="PF06511">
    <property type="entry name" value="T3SS_TC"/>
    <property type="match status" value="1"/>
</dbReference>